<feature type="region of interest" description="Disordered" evidence="1">
    <location>
        <begin position="133"/>
        <end position="156"/>
    </location>
</feature>
<dbReference type="Pfam" id="PF03118">
    <property type="entry name" value="RNA_pol_A_CTD"/>
    <property type="match status" value="1"/>
</dbReference>
<name>A0A1G1WXX1_9BACT</name>
<dbReference type="GO" id="GO:0006351">
    <property type="term" value="P:DNA-templated transcription"/>
    <property type="evidence" value="ECO:0007669"/>
    <property type="project" value="InterPro"/>
</dbReference>
<evidence type="ECO:0000313" key="3">
    <source>
        <dbReference type="EMBL" id="OGY32602.1"/>
    </source>
</evidence>
<dbReference type="Gene3D" id="1.10.150.20">
    <property type="entry name" value="5' to 3' exonuclease, C-terminal subdomain"/>
    <property type="match status" value="1"/>
</dbReference>
<dbReference type="Proteomes" id="UP000179279">
    <property type="component" value="Unassembled WGS sequence"/>
</dbReference>
<dbReference type="EMBL" id="MHDA01000013">
    <property type="protein sequence ID" value="OGY32602.1"/>
    <property type="molecule type" value="Genomic_DNA"/>
</dbReference>
<organism evidence="3 4">
    <name type="scientific">Candidatus Woykebacteria bacterium RIFCSPLOWO2_01_FULL_41_12</name>
    <dbReference type="NCBI Taxonomy" id="1802604"/>
    <lineage>
        <taxon>Bacteria</taxon>
        <taxon>Candidatus Woykeibacteriota</taxon>
    </lineage>
</organism>
<sequence length="549" mass="63069">MEEQTIICPHCEKEIPLSDAVLHRFKEQFKKQSDEELERKKLELEKTFEKEKEIVKKTQEASNQAIRNLKEQLEQKDDQLKKEREEIEKEAIKKAAEASESAIKNLKEQLKAKDSQLEKERKKLEEEITKKAREELNTEMEDLKEQVEEQKKKLDESQKLELQIRKEKRELEDSKKNLELEMTRKLDAEREKIKEATAKSLSEAYRLKDLEKEKQIGDMRKQIEDLKRKAEQGSQQTQGEVLELELEEILTNRFRVDNVVPVPKGIPGADVIQTVHDKGGLECGKIIWESKRAKAWGGDWISKLKDDQRAVKAEIAVLVTTALPKEVKNFGLINGVWVSDYASFEGLAIALRTNLIQLAVVKRSSVGKNEKIEALYTYINGPEFTQKIEAIVEAFNGMKQELEQEKRVFTKVWARREKQINRVVDNTIGLYGDVQSLSGSKLPQIKNLELKSLESAYEEEDLQNNTEEAINYETLSLKENPQQTTFSKDDPIEILGLSTNLENHLKNADIKTIGKLHDTTSIELYKIRGVGGAGLTLLEEAKKKIVFSS</sequence>
<dbReference type="Pfam" id="PF09903">
    <property type="entry name" value="DUF2130"/>
    <property type="match status" value="1"/>
</dbReference>
<comment type="caution">
    <text evidence="3">The sequence shown here is derived from an EMBL/GenBank/DDBJ whole genome shotgun (WGS) entry which is preliminary data.</text>
</comment>
<feature type="domain" description="RNA polymerase alpha subunit C-terminal" evidence="2">
    <location>
        <begin position="488"/>
        <end position="531"/>
    </location>
</feature>
<accession>A0A1G1WXX1</accession>
<dbReference type="InterPro" id="IPR019219">
    <property type="entry name" value="DUF2130"/>
</dbReference>
<evidence type="ECO:0000256" key="1">
    <source>
        <dbReference type="SAM" id="MobiDB-lite"/>
    </source>
</evidence>
<proteinExistence type="predicted"/>
<dbReference type="GO" id="GO:0003677">
    <property type="term" value="F:DNA binding"/>
    <property type="evidence" value="ECO:0007669"/>
    <property type="project" value="InterPro"/>
</dbReference>
<gene>
    <name evidence="3" type="ORF">A3A57_01190</name>
</gene>
<dbReference type="GO" id="GO:0003899">
    <property type="term" value="F:DNA-directed RNA polymerase activity"/>
    <property type="evidence" value="ECO:0007669"/>
    <property type="project" value="InterPro"/>
</dbReference>
<dbReference type="SUPFAM" id="SSF47789">
    <property type="entry name" value="C-terminal domain of RNA polymerase alpha subunit"/>
    <property type="match status" value="1"/>
</dbReference>
<reference evidence="3 4" key="1">
    <citation type="journal article" date="2016" name="Nat. Commun.">
        <title>Thousands of microbial genomes shed light on interconnected biogeochemical processes in an aquifer system.</title>
        <authorList>
            <person name="Anantharaman K."/>
            <person name="Brown C.T."/>
            <person name="Hug L.A."/>
            <person name="Sharon I."/>
            <person name="Castelle C.J."/>
            <person name="Probst A.J."/>
            <person name="Thomas B.C."/>
            <person name="Singh A."/>
            <person name="Wilkins M.J."/>
            <person name="Karaoz U."/>
            <person name="Brodie E.L."/>
            <person name="Williams K.H."/>
            <person name="Hubbard S.S."/>
            <person name="Banfield J.F."/>
        </authorList>
    </citation>
    <scope>NUCLEOTIDE SEQUENCE [LARGE SCALE GENOMIC DNA]</scope>
</reference>
<protein>
    <recommendedName>
        <fullName evidence="2">RNA polymerase alpha subunit C-terminal domain-containing protein</fullName>
    </recommendedName>
</protein>
<evidence type="ECO:0000313" key="4">
    <source>
        <dbReference type="Proteomes" id="UP000179279"/>
    </source>
</evidence>
<dbReference type="InterPro" id="IPR011260">
    <property type="entry name" value="RNAP_asu_C"/>
</dbReference>
<evidence type="ECO:0000259" key="2">
    <source>
        <dbReference type="Pfam" id="PF03118"/>
    </source>
</evidence>
<dbReference type="AlphaFoldDB" id="A0A1G1WXX1"/>